<name>A0ACA9YDT5_9ASCO</name>
<sequence length="229" mass="26789">MNWFILWILINIAKVQSLIHYYGEAGERMCFYKELNQGILLIGRFKLEIDIDGEFRTPIDKSNTGLIIDVEEIFDSNHRVVHQKGKSSGQFSFSALGDGEHRICLTPKSFFKKWFDGGSNDPNFIRESKFKHCRVSLDLLVMDSNLLDSKHTGKVKLLNERINQLNNKLIDIKREQKFIREKEEGFRDLSESTNEKVIKWSLIQLVVLLMTCTYHLITIQRFFVKEKIS</sequence>
<dbReference type="EMBL" id="CALSDN010000013">
    <property type="protein sequence ID" value="CAH6723234.1"/>
    <property type="molecule type" value="Genomic_DNA"/>
</dbReference>
<protein>
    <submittedName>
        <fullName evidence="1">Protein Erp6p</fullName>
    </submittedName>
</protein>
<evidence type="ECO:0000313" key="2">
    <source>
        <dbReference type="Proteomes" id="UP001152531"/>
    </source>
</evidence>
<keyword evidence="2" id="KW-1185">Reference proteome</keyword>
<proteinExistence type="predicted"/>
<gene>
    <name evidence="1" type="ORF">CLIB1444_13S03334</name>
</gene>
<dbReference type="Proteomes" id="UP001152531">
    <property type="component" value="Unassembled WGS sequence"/>
</dbReference>
<organism evidence="1 2">
    <name type="scientific">[Candida] jaroonii</name>
    <dbReference type="NCBI Taxonomy" id="467808"/>
    <lineage>
        <taxon>Eukaryota</taxon>
        <taxon>Fungi</taxon>
        <taxon>Dikarya</taxon>
        <taxon>Ascomycota</taxon>
        <taxon>Saccharomycotina</taxon>
        <taxon>Pichiomycetes</taxon>
        <taxon>Debaryomycetaceae</taxon>
        <taxon>Yamadazyma</taxon>
    </lineage>
</organism>
<accession>A0ACA9YDT5</accession>
<comment type="caution">
    <text evidence="1">The sequence shown here is derived from an EMBL/GenBank/DDBJ whole genome shotgun (WGS) entry which is preliminary data.</text>
</comment>
<reference evidence="1" key="1">
    <citation type="submission" date="2022-06" db="EMBL/GenBank/DDBJ databases">
        <authorList>
            <person name="Legras J.-L."/>
            <person name="Devillers H."/>
            <person name="Grondin C."/>
        </authorList>
    </citation>
    <scope>NUCLEOTIDE SEQUENCE</scope>
    <source>
        <strain evidence="1">CLIB 1444</strain>
    </source>
</reference>
<evidence type="ECO:0000313" key="1">
    <source>
        <dbReference type="EMBL" id="CAH6723234.1"/>
    </source>
</evidence>